<dbReference type="EMBL" id="CP036343">
    <property type="protein sequence ID" value="QDT92165.1"/>
    <property type="molecule type" value="Genomic_DNA"/>
</dbReference>
<sequence length="73" mass="8333">MICFKQAIDCQCDFPFGLSLEPLNSYFFYYSKSPSPQFGERPKESKNTTVTPHHQVFLPVTEATLPPAAFLSW</sequence>
<keyword evidence="2" id="KW-1185">Reference proteome</keyword>
<proteinExistence type="predicted"/>
<organism evidence="1 2">
    <name type="scientific">Gimesia algae</name>
    <dbReference type="NCBI Taxonomy" id="2527971"/>
    <lineage>
        <taxon>Bacteria</taxon>
        <taxon>Pseudomonadati</taxon>
        <taxon>Planctomycetota</taxon>
        <taxon>Planctomycetia</taxon>
        <taxon>Planctomycetales</taxon>
        <taxon>Planctomycetaceae</taxon>
        <taxon>Gimesia</taxon>
    </lineage>
</organism>
<reference evidence="1 2" key="1">
    <citation type="submission" date="2019-02" db="EMBL/GenBank/DDBJ databases">
        <title>Deep-cultivation of Planctomycetes and their phenomic and genomic characterization uncovers novel biology.</title>
        <authorList>
            <person name="Wiegand S."/>
            <person name="Jogler M."/>
            <person name="Boedeker C."/>
            <person name="Pinto D."/>
            <person name="Vollmers J."/>
            <person name="Rivas-Marin E."/>
            <person name="Kohn T."/>
            <person name="Peeters S.H."/>
            <person name="Heuer A."/>
            <person name="Rast P."/>
            <person name="Oberbeckmann S."/>
            <person name="Bunk B."/>
            <person name="Jeske O."/>
            <person name="Meyerdierks A."/>
            <person name="Storesund J.E."/>
            <person name="Kallscheuer N."/>
            <person name="Luecker S."/>
            <person name="Lage O.M."/>
            <person name="Pohl T."/>
            <person name="Merkel B.J."/>
            <person name="Hornburger P."/>
            <person name="Mueller R.-W."/>
            <person name="Bruemmer F."/>
            <person name="Labrenz M."/>
            <person name="Spormann A.M."/>
            <person name="Op den Camp H."/>
            <person name="Overmann J."/>
            <person name="Amann R."/>
            <person name="Jetten M.S.M."/>
            <person name="Mascher T."/>
            <person name="Medema M.H."/>
            <person name="Devos D.P."/>
            <person name="Kaster A.-K."/>
            <person name="Ovreas L."/>
            <person name="Rohde M."/>
            <person name="Galperin M.Y."/>
            <person name="Jogler C."/>
        </authorList>
    </citation>
    <scope>NUCLEOTIDE SEQUENCE [LARGE SCALE GENOMIC DNA]</scope>
    <source>
        <strain evidence="1 2">Pan161</strain>
    </source>
</reference>
<protein>
    <submittedName>
        <fullName evidence="1">Uncharacterized protein</fullName>
    </submittedName>
</protein>
<name>A0A517VGR0_9PLAN</name>
<dbReference type="AlphaFoldDB" id="A0A517VGR0"/>
<evidence type="ECO:0000313" key="1">
    <source>
        <dbReference type="EMBL" id="QDT92165.1"/>
    </source>
</evidence>
<dbReference type="KEGG" id="gax:Pan161_38320"/>
<accession>A0A517VGR0</accession>
<evidence type="ECO:0000313" key="2">
    <source>
        <dbReference type="Proteomes" id="UP000316855"/>
    </source>
</evidence>
<gene>
    <name evidence="1" type="ORF">Pan161_38320</name>
</gene>
<dbReference type="Proteomes" id="UP000316855">
    <property type="component" value="Chromosome"/>
</dbReference>